<dbReference type="Pfam" id="PF20181">
    <property type="entry name" value="DUF6544"/>
    <property type="match status" value="1"/>
</dbReference>
<name>A0A3B1C720_9ZZZZ</name>
<evidence type="ECO:0008006" key="2">
    <source>
        <dbReference type="Google" id="ProtNLM"/>
    </source>
</evidence>
<dbReference type="InterPro" id="IPR046674">
    <property type="entry name" value="DUF6544"/>
</dbReference>
<dbReference type="AlphaFoldDB" id="A0A3B1C720"/>
<sequence length="265" mass="30899">MKTKTALIILILITGCSSMNKTIRNMFENTDLKKIEKVTEEDIQHLPDVVQRYLRRANIIGKERIKTVRLKQRGGFRLKPEDDFKTMRAEQYFNIETQEFYWKGKVGIITATDKFIGGKGNMTVKLLGLIKVAEMEGEKVDQGELLRFLAEGVWFPSIFVEDFITWEPIDDSTARATISLQNISVSAIFHFNKKNEVSRITAKRYMEKDGEFTLEEWIIQNREYKIFNGVLIPNKSDVIWNLKEGAFCWYKPEILEIEYNVTSTF</sequence>
<dbReference type="PROSITE" id="PS51257">
    <property type="entry name" value="PROKAR_LIPOPROTEIN"/>
    <property type="match status" value="1"/>
</dbReference>
<gene>
    <name evidence="1" type="ORF">MNBD_IGNAVI01-3065</name>
</gene>
<organism evidence="1">
    <name type="scientific">hydrothermal vent metagenome</name>
    <dbReference type="NCBI Taxonomy" id="652676"/>
    <lineage>
        <taxon>unclassified sequences</taxon>
        <taxon>metagenomes</taxon>
        <taxon>ecological metagenomes</taxon>
    </lineage>
</organism>
<reference evidence="1" key="1">
    <citation type="submission" date="2018-06" db="EMBL/GenBank/DDBJ databases">
        <authorList>
            <person name="Zhirakovskaya E."/>
        </authorList>
    </citation>
    <scope>NUCLEOTIDE SEQUENCE</scope>
</reference>
<evidence type="ECO:0000313" key="1">
    <source>
        <dbReference type="EMBL" id="VAX20433.1"/>
    </source>
</evidence>
<dbReference type="EMBL" id="UOGD01000169">
    <property type="protein sequence ID" value="VAX20433.1"/>
    <property type="molecule type" value="Genomic_DNA"/>
</dbReference>
<protein>
    <recommendedName>
        <fullName evidence="2">Lipoprotein</fullName>
    </recommendedName>
</protein>
<proteinExistence type="predicted"/>
<accession>A0A3B1C720</accession>